<evidence type="ECO:0000256" key="5">
    <source>
        <dbReference type="ARBA" id="ARBA00022737"/>
    </source>
</evidence>
<dbReference type="PANTHER" id="PTHR46662:SF104">
    <property type="entry name" value="GPI-ANCHORED ADHESIN-LIKE PROTEIN PGA55-RELATED"/>
    <property type="match status" value="1"/>
</dbReference>
<dbReference type="InterPro" id="IPR001611">
    <property type="entry name" value="Leu-rich_rpt"/>
</dbReference>
<dbReference type="Gene3D" id="3.80.10.10">
    <property type="entry name" value="Ribonuclease Inhibitor"/>
    <property type="match status" value="3"/>
</dbReference>
<evidence type="ECO:0000259" key="8">
    <source>
        <dbReference type="SMART" id="SM00852"/>
    </source>
</evidence>
<name>A0AA35T927_GEOBA</name>
<dbReference type="InterPro" id="IPR036135">
    <property type="entry name" value="MoeA_linker/N_sf"/>
</dbReference>
<evidence type="ECO:0000256" key="3">
    <source>
        <dbReference type="ARBA" id="ARBA00012509"/>
    </source>
</evidence>
<dbReference type="GO" id="GO:0016301">
    <property type="term" value="F:kinase activity"/>
    <property type="evidence" value="ECO:0007669"/>
    <property type="project" value="UniProtKB-KW"/>
</dbReference>
<dbReference type="InterPro" id="IPR036425">
    <property type="entry name" value="MoaB/Mog-like_dom_sf"/>
</dbReference>
<evidence type="ECO:0000256" key="2">
    <source>
        <dbReference type="ARBA" id="ARBA00008339"/>
    </source>
</evidence>
<keyword evidence="4" id="KW-0433">Leucine-rich repeat</keyword>
<evidence type="ECO:0000256" key="6">
    <source>
        <dbReference type="SAM" id="MobiDB-lite"/>
    </source>
</evidence>
<keyword evidence="9" id="KW-0418">Kinase</keyword>
<keyword evidence="5" id="KW-0677">Repeat</keyword>
<comment type="similarity">
    <text evidence="1">In the N-terminal section; belongs to the MoaB/Mog family.</text>
</comment>
<reference evidence="9" key="1">
    <citation type="submission" date="2023-03" db="EMBL/GenBank/DDBJ databases">
        <authorList>
            <person name="Steffen K."/>
            <person name="Cardenas P."/>
        </authorList>
    </citation>
    <scope>NUCLEOTIDE SEQUENCE</scope>
</reference>
<dbReference type="SMART" id="SM00852">
    <property type="entry name" value="MoCF_biosynth"/>
    <property type="match status" value="1"/>
</dbReference>
<keyword evidence="7" id="KW-0732">Signal</keyword>
<feature type="compositionally biased region" description="Pro residues" evidence="6">
    <location>
        <begin position="74"/>
        <end position="84"/>
    </location>
</feature>
<sequence>MRLTHIAAISLAIALTLIASFSVQNTAAAQTDCVQALTAATTEEATTYNAETTGDFTLTTAGIDFTTPDGTQPSPDPVPDPPETTPTLPDCVDPLPDDMTVAGIWNTDCTSDVSAPSGSGDRYARFYTFTLNEAATKRNIRPHPRITHGHILDSARRRGNIIKEDDDDDDGVFDLRARSSGIRIPLVPGNYIVEATTYAGTATGDFTLTIIRPELAALHALYNATDGANWINSGNWLSDAALSDWHGIKTDDEGRITEIYLIGNNLSGEIPAALGKLSHLEGLYLARNELSGSIPPELGDLYNLEVLMLFDNDLTGAIPYQFGNLESLEVMHLSRNQLSGRIPTQLGNLENLRRLHLTVNDLSGSIPVSLGNLTNLQQLSIAANGLTGSIPSEIADLTELTHIYLWGNDLFASSFISNLDNLTNLQWLDIGGNQLDGADVLPKISSLTKLTGLGLHDSGLTDDDLQDYMADLQALDLEFLNISGNDLSDPQTLVGLSRITTIQRLAINDNDFSGELPSTMTRLTLMRLFYFHDNDGLCAPRRRRLPGLAQHAHTEHTEAVHSGHTEGRHAGGHSHRHYGEAMLNVEDALERILRHFNPLEAEQTPLLDAIGQVLAQDALANHDIPPLDNSAMDGYALQAADVHGASADTPVTLSVAGAIAAGELPTVARRADGTPLSEIAIRYQVSVGDDIRPAGQDVRKGECVLQAGAMLRPSEIGVLASLGYDSVSVFRRPVVAILATGNELLEPGDPYQPGMIYNSNTYSIAASVLRYGGVPKLIGIARDNLDSMNASLRDGLDSDMLVTSAGVSKGDYDMVKDVLSQHGEIDF</sequence>
<protein>
    <recommendedName>
        <fullName evidence="3">molybdopterin adenylyltransferase</fullName>
        <ecNumber evidence="3">2.7.7.75</ecNumber>
    </recommendedName>
</protein>
<accession>A0AA35T927</accession>
<feature type="chain" id="PRO_5041308664" description="molybdopterin adenylyltransferase" evidence="7">
    <location>
        <begin position="29"/>
        <end position="827"/>
    </location>
</feature>
<dbReference type="PANTHER" id="PTHR46662">
    <property type="entry name" value="DI-GLUCOSE BINDING PROTEIN WITH LEUCINE-RICH REPEAT DOMAIN-CONTAINING PROTEIN"/>
    <property type="match status" value="1"/>
</dbReference>
<dbReference type="Gene3D" id="2.170.190.11">
    <property type="entry name" value="Molybdopterin biosynthesis moea protein, domain 3"/>
    <property type="match status" value="2"/>
</dbReference>
<dbReference type="InterPro" id="IPR032675">
    <property type="entry name" value="LRR_dom_sf"/>
</dbReference>
<dbReference type="InterPro" id="IPR005110">
    <property type="entry name" value="MoeA_linker/N"/>
</dbReference>
<feature type="non-terminal residue" evidence="9">
    <location>
        <position position="1"/>
    </location>
</feature>
<evidence type="ECO:0000256" key="4">
    <source>
        <dbReference type="ARBA" id="ARBA00022614"/>
    </source>
</evidence>
<dbReference type="Gene3D" id="3.40.980.10">
    <property type="entry name" value="MoaB/Mog-like domain"/>
    <property type="match status" value="1"/>
</dbReference>
<gene>
    <name evidence="9" type="ORF">GBAR_LOCUS23974</name>
</gene>
<feature type="signal peptide" evidence="7">
    <location>
        <begin position="1"/>
        <end position="28"/>
    </location>
</feature>
<dbReference type="Pfam" id="PF00994">
    <property type="entry name" value="MoCF_biosynth"/>
    <property type="match status" value="1"/>
</dbReference>
<dbReference type="EC" id="2.7.7.75" evidence="3"/>
<dbReference type="Pfam" id="PF00560">
    <property type="entry name" value="LRR_1"/>
    <property type="match status" value="3"/>
</dbReference>
<evidence type="ECO:0000313" key="9">
    <source>
        <dbReference type="EMBL" id="CAI8043218.1"/>
    </source>
</evidence>
<proteinExistence type="inferred from homology"/>
<dbReference type="Pfam" id="PF13855">
    <property type="entry name" value="LRR_8"/>
    <property type="match status" value="1"/>
</dbReference>
<organism evidence="9 10">
    <name type="scientific">Geodia barretti</name>
    <name type="common">Barrett's horny sponge</name>
    <dbReference type="NCBI Taxonomy" id="519541"/>
    <lineage>
        <taxon>Eukaryota</taxon>
        <taxon>Metazoa</taxon>
        <taxon>Porifera</taxon>
        <taxon>Demospongiae</taxon>
        <taxon>Heteroscleromorpha</taxon>
        <taxon>Tetractinellida</taxon>
        <taxon>Astrophorina</taxon>
        <taxon>Geodiidae</taxon>
        <taxon>Geodia</taxon>
    </lineage>
</organism>
<comment type="caution">
    <text evidence="9">The sequence shown here is derived from an EMBL/GenBank/DDBJ whole genome shotgun (WGS) entry which is preliminary data.</text>
</comment>
<feature type="domain" description="MoaB/Mog" evidence="8">
    <location>
        <begin position="736"/>
        <end position="826"/>
    </location>
</feature>
<dbReference type="Gene3D" id="3.90.105.10">
    <property type="entry name" value="Molybdopterin biosynthesis moea protein, domain 2"/>
    <property type="match status" value="2"/>
</dbReference>
<dbReference type="EMBL" id="CASHTH010003313">
    <property type="protein sequence ID" value="CAI8043218.1"/>
    <property type="molecule type" value="Genomic_DNA"/>
</dbReference>
<dbReference type="Proteomes" id="UP001174909">
    <property type="component" value="Unassembled WGS sequence"/>
</dbReference>
<dbReference type="CDD" id="cd00887">
    <property type="entry name" value="MoeA"/>
    <property type="match status" value="1"/>
</dbReference>
<dbReference type="SUPFAM" id="SSF52058">
    <property type="entry name" value="L domain-like"/>
    <property type="match status" value="1"/>
</dbReference>
<dbReference type="SUPFAM" id="SSF53218">
    <property type="entry name" value="Molybdenum cofactor biosynthesis proteins"/>
    <property type="match status" value="1"/>
</dbReference>
<dbReference type="GO" id="GO:0061598">
    <property type="term" value="F:molybdopterin adenylyltransferase activity"/>
    <property type="evidence" value="ECO:0007669"/>
    <property type="project" value="UniProtKB-EC"/>
</dbReference>
<dbReference type="FunFam" id="3.80.10.10:FF:000041">
    <property type="entry name" value="LRR receptor-like serine/threonine-protein kinase ERECTA"/>
    <property type="match status" value="1"/>
</dbReference>
<dbReference type="InterPro" id="IPR003591">
    <property type="entry name" value="Leu-rich_rpt_typical-subtyp"/>
</dbReference>
<dbReference type="GO" id="GO:0032324">
    <property type="term" value="P:molybdopterin cofactor biosynthetic process"/>
    <property type="evidence" value="ECO:0007669"/>
    <property type="project" value="InterPro"/>
</dbReference>
<keyword evidence="9" id="KW-0808">Transferase</keyword>
<evidence type="ECO:0000256" key="7">
    <source>
        <dbReference type="SAM" id="SignalP"/>
    </source>
</evidence>
<comment type="similarity">
    <text evidence="2">In the C-terminal section; belongs to the MoeA family.</text>
</comment>
<evidence type="ECO:0000256" key="1">
    <source>
        <dbReference type="ARBA" id="ARBA00007589"/>
    </source>
</evidence>
<dbReference type="Pfam" id="PF03453">
    <property type="entry name" value="MoeA_N"/>
    <property type="match status" value="1"/>
</dbReference>
<evidence type="ECO:0000313" key="10">
    <source>
        <dbReference type="Proteomes" id="UP001174909"/>
    </source>
</evidence>
<dbReference type="InterPro" id="IPR038987">
    <property type="entry name" value="MoeA-like"/>
</dbReference>
<keyword evidence="10" id="KW-1185">Reference proteome</keyword>
<dbReference type="SUPFAM" id="SSF63882">
    <property type="entry name" value="MoeA N-terminal region -like"/>
    <property type="match status" value="1"/>
</dbReference>
<dbReference type="AlphaFoldDB" id="A0AA35T927"/>
<dbReference type="InterPro" id="IPR001453">
    <property type="entry name" value="MoaB/Mog_dom"/>
</dbReference>
<dbReference type="FunFam" id="3.80.10.10:FF:000221">
    <property type="entry name" value="Leucine-rich repeat receptor-like protein kinase PXL1"/>
    <property type="match status" value="1"/>
</dbReference>
<keyword evidence="9" id="KW-0675">Receptor</keyword>
<dbReference type="SMART" id="SM00369">
    <property type="entry name" value="LRR_TYP"/>
    <property type="match status" value="4"/>
</dbReference>
<feature type="region of interest" description="Disordered" evidence="6">
    <location>
        <begin position="64"/>
        <end position="92"/>
    </location>
</feature>